<accession>B1T364</accession>
<proteinExistence type="predicted"/>
<protein>
    <submittedName>
        <fullName evidence="1">Transposase Tn3</fullName>
    </submittedName>
</protein>
<organism evidence="1 2">
    <name type="scientific">Burkholderia ambifaria MEX-5</name>
    <dbReference type="NCBI Taxonomy" id="396597"/>
    <lineage>
        <taxon>Bacteria</taxon>
        <taxon>Pseudomonadati</taxon>
        <taxon>Pseudomonadota</taxon>
        <taxon>Betaproteobacteria</taxon>
        <taxon>Burkholderiales</taxon>
        <taxon>Burkholderiaceae</taxon>
        <taxon>Burkholderia</taxon>
        <taxon>Burkholderia cepacia complex</taxon>
    </lineage>
</organism>
<dbReference type="EMBL" id="ABLK01000055">
    <property type="protein sequence ID" value="EDT41962.1"/>
    <property type="molecule type" value="Genomic_DNA"/>
</dbReference>
<gene>
    <name evidence="1" type="ORF">BamMEX5DRAFT_2230</name>
</gene>
<dbReference type="PATRIC" id="fig|396597.7.peg.5897"/>
<comment type="caution">
    <text evidence="1">The sequence shown here is derived from an EMBL/GenBank/DDBJ whole genome shotgun (WGS) entry which is preliminary data.</text>
</comment>
<dbReference type="AlphaFoldDB" id="B1T364"/>
<name>B1T364_9BURK</name>
<reference evidence="1 2" key="1">
    <citation type="submission" date="2008-03" db="EMBL/GenBank/DDBJ databases">
        <title>Sequencing of the draft genome and assembly of Burkholderia ambifaria MEX-5.</title>
        <authorList>
            <consortium name="US DOE Joint Genome Institute (JGI-PGF)"/>
            <person name="Copeland A."/>
            <person name="Lucas S."/>
            <person name="Lapidus A."/>
            <person name="Glavina del Rio T."/>
            <person name="Dalin E."/>
            <person name="Tice H."/>
            <person name="Bruce D."/>
            <person name="Goodwin L."/>
            <person name="Pitluck S."/>
            <person name="Larimer F."/>
            <person name="Land M.L."/>
            <person name="Hauser L."/>
            <person name="Tiedje J."/>
            <person name="Richardson P."/>
        </authorList>
    </citation>
    <scope>NUCLEOTIDE SEQUENCE [LARGE SCALE GENOMIC DNA]</scope>
    <source>
        <strain evidence="1 2">MEX-5</strain>
    </source>
</reference>
<dbReference type="RefSeq" id="WP_006758181.1">
    <property type="nucleotide sequence ID" value="NZ_ABLK01000055.1"/>
</dbReference>
<dbReference type="Proteomes" id="UP000004814">
    <property type="component" value="Unassembled WGS sequence"/>
</dbReference>
<evidence type="ECO:0000313" key="2">
    <source>
        <dbReference type="Proteomes" id="UP000004814"/>
    </source>
</evidence>
<sequence length="72" mass="8394">MDAVPIEKQRAYAQRILARRPAKVRELKASTRTIELIFFLHVTLLELIDSLLYQTGRRVSDLVRHAYDRTIG</sequence>
<evidence type="ECO:0000313" key="1">
    <source>
        <dbReference type="EMBL" id="EDT41962.1"/>
    </source>
</evidence>